<evidence type="ECO:0000256" key="1">
    <source>
        <dbReference type="SAM" id="MobiDB-lite"/>
    </source>
</evidence>
<dbReference type="RefSeq" id="WP_007557097.1">
    <property type="nucleotide sequence ID" value="NC_022793.1"/>
</dbReference>
<dbReference type="PATRIC" id="fig|1261131.3.peg.839"/>
<feature type="region of interest" description="Disordered" evidence="1">
    <location>
        <begin position="514"/>
        <end position="535"/>
    </location>
</feature>
<dbReference type="STRING" id="1261131.lam_876"/>
<dbReference type="AlphaFoldDB" id="U6B585"/>
<reference evidence="3 4" key="1">
    <citation type="journal article" date="2014" name="Mol. Plant Microbe Interact.">
        <title>The complete genome sequence of Candidatus Liberibacter americanus, associated with citrus Huanglongbing.</title>
        <authorList>
            <person name="Wulff N.A."/>
            <person name="Zhang S."/>
            <person name="Setubal J.C."/>
            <person name="Almeida N.F."/>
            <person name="Martins E.C."/>
            <person name="Harakava R."/>
            <person name="Kumar D."/>
            <person name="Rangel L.T."/>
            <person name="Foissac X."/>
            <person name="Bove J."/>
            <person name="Gabriel D.W."/>
        </authorList>
    </citation>
    <scope>NUCLEOTIDE SEQUENCE [LARGE SCALE GENOMIC DNA]</scope>
    <source>
        <strain evidence="3 4">Sao Paulo</strain>
    </source>
</reference>
<dbReference type="HOGENOM" id="CLU_485467_0_0_5"/>
<evidence type="ECO:0000313" key="4">
    <source>
        <dbReference type="Proteomes" id="UP000017862"/>
    </source>
</evidence>
<dbReference type="KEGG" id="lar:lam_876"/>
<feature type="transmembrane region" description="Helical" evidence="2">
    <location>
        <begin position="452"/>
        <end position="470"/>
    </location>
</feature>
<evidence type="ECO:0000313" key="3">
    <source>
        <dbReference type="EMBL" id="AHA28209.1"/>
    </source>
</evidence>
<dbReference type="EMBL" id="CP006604">
    <property type="protein sequence ID" value="AHA28209.1"/>
    <property type="molecule type" value="Genomic_DNA"/>
</dbReference>
<proteinExistence type="predicted"/>
<organism evidence="3 4">
    <name type="scientific">Candidatus Liberibacter americanus str. Sao Paulo</name>
    <dbReference type="NCBI Taxonomy" id="1261131"/>
    <lineage>
        <taxon>Bacteria</taxon>
        <taxon>Pseudomonadati</taxon>
        <taxon>Pseudomonadota</taxon>
        <taxon>Alphaproteobacteria</taxon>
        <taxon>Hyphomicrobiales</taxon>
        <taxon>Rhizobiaceae</taxon>
        <taxon>Liberibacter</taxon>
    </lineage>
</organism>
<keyword evidence="2" id="KW-1133">Transmembrane helix</keyword>
<name>U6B585_9HYPH</name>
<accession>U6B585</accession>
<keyword evidence="2" id="KW-0472">Membrane</keyword>
<protein>
    <submittedName>
        <fullName evidence="3">Uncharacterized protein</fullName>
    </submittedName>
</protein>
<keyword evidence="4" id="KW-1185">Reference proteome</keyword>
<keyword evidence="2" id="KW-0812">Transmembrane</keyword>
<evidence type="ECO:0000256" key="2">
    <source>
        <dbReference type="SAM" id="Phobius"/>
    </source>
</evidence>
<sequence>MESKLGFFDKRNGCISQKKDISSSNELDSNIKILAYKLADGFLKDKIFFDDLERELLVSLSNLSEGNISCYDTAKKSTRSPLLDKSLSNLKKSYKSFNKNSVSDVNYAFPVVDENNRVCGSDFDKNNVPVASSVLSKKENIDYKKLNSSLENNSENSASFDQSKVTTNYSKLYTSTSVTGDFVDELDDCLEKSFKADYDNYIKPEIDKDPVLNNKLSEDVNDSTNSNFSRTLNDFDNIISFKKNKEENNVIFKDDLKNIAISNDVSSRSLQTSGFHLSNQSERKIETSFYPENDVDDSLKLDINDIEKELFSVASFPKGVPHSGEFSFDNQEKFGITSEGNSIIFDSNKIINFNRLPEVLNDNNMPIPSLFDDEKACIDNMSFNYDKVDNDYSFQNVSNGIKRDNLRSDTKGYEDLNFNNDVYSGEDLTKIELSTTGNKHDKGVTIIRSSRFWLIGYVTVIIILGFYWFFQLHREVEYYTGNTHIISAIKDPVQIIPSESEDDISDNQVSEVYDRVTGKKPSSPKQTRLLDSQEKPVDLYNINKDKRNHVSSSIVRNNIKN</sequence>
<gene>
    <name evidence="3" type="ORF">lam_876</name>
</gene>
<dbReference type="Proteomes" id="UP000017862">
    <property type="component" value="Chromosome"/>
</dbReference>